<keyword evidence="2" id="KW-1185">Reference proteome</keyword>
<dbReference type="Proteomes" id="UP000537862">
    <property type="component" value="Unassembled WGS sequence"/>
</dbReference>
<accession>A0A849P4R9</accession>
<evidence type="ECO:0000313" key="1">
    <source>
        <dbReference type="EMBL" id="NOL52580.1"/>
    </source>
</evidence>
<organism evidence="1 2">
    <name type="scientific">Pelistega suis</name>
    <dbReference type="NCBI Taxonomy" id="1631957"/>
    <lineage>
        <taxon>Bacteria</taxon>
        <taxon>Pseudomonadati</taxon>
        <taxon>Pseudomonadota</taxon>
        <taxon>Betaproteobacteria</taxon>
        <taxon>Burkholderiales</taxon>
        <taxon>Alcaligenaceae</taxon>
        <taxon>Pelistega</taxon>
    </lineage>
</organism>
<dbReference type="AlphaFoldDB" id="A0A849P4R9"/>
<dbReference type="EMBL" id="JABGBN010000013">
    <property type="protein sequence ID" value="NOL52580.1"/>
    <property type="molecule type" value="Genomic_DNA"/>
</dbReference>
<proteinExistence type="predicted"/>
<sequence length="186" mass="20886">MPRRRKNLVMEKYKVYLGSIAERSYQESVDFCKGYAGELDVTNPNHYMVDHALGIIKTGVGDPFACMRNIGVLYKGQSSVDLVVHGDVQAFKQNAYVAAKLWMLGRESARWGYFQFGSMCFLSLCSDNPDLKEFLITQQDIILGPLEQVIYKHDDIPYLSHGWSTGVFLGYRGGSYSFGVEGSVQA</sequence>
<evidence type="ECO:0000313" key="2">
    <source>
        <dbReference type="Proteomes" id="UP000537862"/>
    </source>
</evidence>
<gene>
    <name evidence="1" type="ORF">HKX39_10425</name>
</gene>
<protein>
    <submittedName>
        <fullName evidence="1">Uncharacterized protein</fullName>
    </submittedName>
</protein>
<dbReference type="RefSeq" id="WP_171681265.1">
    <property type="nucleotide sequence ID" value="NZ_JABGBN010000013.1"/>
</dbReference>
<reference evidence="1 2" key="1">
    <citation type="submission" date="2020-05" db="EMBL/GenBank/DDBJ databases">
        <authorList>
            <person name="Niu N."/>
        </authorList>
    </citation>
    <scope>NUCLEOTIDE SEQUENCE [LARGE SCALE GENOMIC DNA]</scope>
    <source>
        <strain evidence="1 2">3340-03</strain>
    </source>
</reference>
<name>A0A849P4R9_9BURK</name>
<comment type="caution">
    <text evidence="1">The sequence shown here is derived from an EMBL/GenBank/DDBJ whole genome shotgun (WGS) entry which is preliminary data.</text>
</comment>